<feature type="compositionally biased region" description="Polar residues" evidence="1">
    <location>
        <begin position="396"/>
        <end position="406"/>
    </location>
</feature>
<proteinExistence type="predicted"/>
<feature type="region of interest" description="Disordered" evidence="1">
    <location>
        <begin position="371"/>
        <end position="415"/>
    </location>
</feature>
<dbReference type="AlphaFoldDB" id="A0AAD7NDH8"/>
<feature type="region of interest" description="Disordered" evidence="1">
    <location>
        <begin position="27"/>
        <end position="54"/>
    </location>
</feature>
<reference evidence="2" key="1">
    <citation type="submission" date="2023-03" db="EMBL/GenBank/DDBJ databases">
        <title>Massive genome expansion in bonnet fungi (Mycena s.s.) driven by repeated elements and novel gene families across ecological guilds.</title>
        <authorList>
            <consortium name="Lawrence Berkeley National Laboratory"/>
            <person name="Harder C.B."/>
            <person name="Miyauchi S."/>
            <person name="Viragh M."/>
            <person name="Kuo A."/>
            <person name="Thoen E."/>
            <person name="Andreopoulos B."/>
            <person name="Lu D."/>
            <person name="Skrede I."/>
            <person name="Drula E."/>
            <person name="Henrissat B."/>
            <person name="Morin E."/>
            <person name="Kohler A."/>
            <person name="Barry K."/>
            <person name="LaButti K."/>
            <person name="Morin E."/>
            <person name="Salamov A."/>
            <person name="Lipzen A."/>
            <person name="Mereny Z."/>
            <person name="Hegedus B."/>
            <person name="Baldrian P."/>
            <person name="Stursova M."/>
            <person name="Weitz H."/>
            <person name="Taylor A."/>
            <person name="Grigoriev I.V."/>
            <person name="Nagy L.G."/>
            <person name="Martin F."/>
            <person name="Kauserud H."/>
        </authorList>
    </citation>
    <scope>NUCLEOTIDE SEQUENCE</scope>
    <source>
        <strain evidence="2">CBHHK188m</strain>
    </source>
</reference>
<evidence type="ECO:0000313" key="3">
    <source>
        <dbReference type="Proteomes" id="UP001215280"/>
    </source>
</evidence>
<accession>A0AAD7NDH8</accession>
<feature type="compositionally biased region" description="Basic and acidic residues" evidence="1">
    <location>
        <begin position="274"/>
        <end position="285"/>
    </location>
</feature>
<evidence type="ECO:0000313" key="2">
    <source>
        <dbReference type="EMBL" id="KAJ7755684.1"/>
    </source>
</evidence>
<protein>
    <submittedName>
        <fullName evidence="2">Uncharacterized protein</fullName>
    </submittedName>
</protein>
<dbReference type="Proteomes" id="UP001215280">
    <property type="component" value="Unassembled WGS sequence"/>
</dbReference>
<keyword evidence="3" id="KW-1185">Reference proteome</keyword>
<gene>
    <name evidence="2" type="ORF">DFH07DRAFT_959319</name>
</gene>
<feature type="region of interest" description="Disordered" evidence="1">
    <location>
        <begin position="230"/>
        <end position="249"/>
    </location>
</feature>
<feature type="region of interest" description="Disordered" evidence="1">
    <location>
        <begin position="274"/>
        <end position="297"/>
    </location>
</feature>
<sequence>MPLSPLRPHPQPQFENASLHTLSPAKHTLHCSTQPGSPPRAPSTPCRTPTTPLTDHTTLLAGLHSQTASVSVTACTTPAPRDRILDASINDATSTRAANRPGDIDDAFGQKIHTSAGGRERAHAPVEGPHDVPSIAFLREPKQSSSVSPVSARTSSPCAADVVPLANAPGRDPLCISVSTPLNNEYPASTTQPSSAFVFAHTSSLTGPSSPFPSSAPSPTTLPGLFLAPRGTQPAPAPRTRAETGASAHDLPPLYTYTYDSLIRRPAGAFNNSRNEHAKHADAGQRDLGSAYDTTEAPLGKLQGPPALGIAGLAAHVETLRAGEDAMQVDENEGLGSEKMQREWWVAPRPNTAPSAAYALLLEETFGAGSALRGEGAKPADGGRKRRGGKALMRGQSPSTGRSAGSSGFGEDIDVGSDESVSVDIGTRAQRWIAEIEVLVKGKRLIEREDLKALSGTLREISEMDADDGRALGDDAPRLRKSLWGLAQLEDIPFRDEYQVRGWARRLLKHWPRSV</sequence>
<comment type="caution">
    <text evidence="2">The sequence shown here is derived from an EMBL/GenBank/DDBJ whole genome shotgun (WGS) entry which is preliminary data.</text>
</comment>
<dbReference type="EMBL" id="JARJLG010000063">
    <property type="protein sequence ID" value="KAJ7755684.1"/>
    <property type="molecule type" value="Genomic_DNA"/>
</dbReference>
<evidence type="ECO:0000256" key="1">
    <source>
        <dbReference type="SAM" id="MobiDB-lite"/>
    </source>
</evidence>
<name>A0AAD7NDH8_9AGAR</name>
<organism evidence="2 3">
    <name type="scientific">Mycena maculata</name>
    <dbReference type="NCBI Taxonomy" id="230809"/>
    <lineage>
        <taxon>Eukaryota</taxon>
        <taxon>Fungi</taxon>
        <taxon>Dikarya</taxon>
        <taxon>Basidiomycota</taxon>
        <taxon>Agaricomycotina</taxon>
        <taxon>Agaricomycetes</taxon>
        <taxon>Agaricomycetidae</taxon>
        <taxon>Agaricales</taxon>
        <taxon>Marasmiineae</taxon>
        <taxon>Mycenaceae</taxon>
        <taxon>Mycena</taxon>
    </lineage>
</organism>